<dbReference type="PANTHER" id="PTHR38009">
    <property type="entry name" value="CONSERVED HYPOTHETICAL PHAGE TAIL PROTEIN"/>
    <property type="match status" value="1"/>
</dbReference>
<dbReference type="NCBIfam" id="TIGR02241">
    <property type="entry name" value="conserved hypothetical phage tail region protein"/>
    <property type="match status" value="1"/>
</dbReference>
<dbReference type="PANTHER" id="PTHR38009:SF1">
    <property type="entry name" value="CONSERVED HYPOTHETICAL PHAGE TAIL PROTEIN"/>
    <property type="match status" value="1"/>
</dbReference>
<dbReference type="EMBL" id="JAKGAQ010000001">
    <property type="protein sequence ID" value="MCF2870066.1"/>
    <property type="molecule type" value="Genomic_DNA"/>
</dbReference>
<organism evidence="1 2">
    <name type="scientific">Octadecabacter dasysiphoniae</name>
    <dbReference type="NCBI Taxonomy" id="2909341"/>
    <lineage>
        <taxon>Bacteria</taxon>
        <taxon>Pseudomonadati</taxon>
        <taxon>Pseudomonadota</taxon>
        <taxon>Alphaproteobacteria</taxon>
        <taxon>Rhodobacterales</taxon>
        <taxon>Roseobacteraceae</taxon>
        <taxon>Octadecabacter</taxon>
    </lineage>
</organism>
<evidence type="ECO:0000313" key="1">
    <source>
        <dbReference type="EMBL" id="MCF2870066.1"/>
    </source>
</evidence>
<evidence type="ECO:0000313" key="2">
    <source>
        <dbReference type="Proteomes" id="UP001200557"/>
    </source>
</evidence>
<dbReference type="Proteomes" id="UP001200557">
    <property type="component" value="Unassembled WGS sequence"/>
</dbReference>
<comment type="caution">
    <text evidence="1">The sequence shown here is derived from an EMBL/GenBank/DDBJ whole genome shotgun (WGS) entry which is preliminary data.</text>
</comment>
<accession>A0ABS9CS49</accession>
<gene>
    <name evidence="1" type="ORF">L0664_03215</name>
</gene>
<proteinExistence type="predicted"/>
<protein>
    <submittedName>
        <fullName evidence="1">Phage tail protein</fullName>
    </submittedName>
</protein>
<reference evidence="1 2" key="1">
    <citation type="submission" date="2022-01" db="EMBL/GenBank/DDBJ databases">
        <title>Octadecabacter sp. nov., isolated from a marine alga.</title>
        <authorList>
            <person name="Jin M.S."/>
            <person name="Kim H.M."/>
            <person name="Han D.M."/>
            <person name="Jung J.J."/>
            <person name="Jeon C.O."/>
        </authorList>
    </citation>
    <scope>NUCLEOTIDE SEQUENCE [LARGE SCALE GENOMIC DNA]</scope>
    <source>
        <strain evidence="1 2">G9-8</strain>
    </source>
</reference>
<dbReference type="InterPro" id="IPR010667">
    <property type="entry name" value="Phage_T4_Gp19"/>
</dbReference>
<dbReference type="RefSeq" id="WP_235224185.1">
    <property type="nucleotide sequence ID" value="NZ_JAKGAQ010000001.1"/>
</dbReference>
<name>A0ABS9CS49_9RHOB</name>
<dbReference type="InterPro" id="IPR011747">
    <property type="entry name" value="CHP02241"/>
</dbReference>
<sequence length="188" mass="21048">MTTPPSEYPQNPQRLTPYPNFRFKLKWSDSSGKEIYVAGVNRVSAPSHTTKVIHHREGGDPSLTHLAPGQTEYSAITLERGVSYDTSFQEWANKVFDFQSSQNLAEENPSQFDVRKNLIIEVYNEAGQIVLAYKVYNAWVSEFQALSDLDATGKPAVVIQSIVMENEGWERDTSVETATEPSFSLPAS</sequence>
<keyword evidence="2" id="KW-1185">Reference proteome</keyword>
<dbReference type="Pfam" id="PF06841">
    <property type="entry name" value="Phage_T4_gp19"/>
    <property type="match status" value="1"/>
</dbReference>